<name>A0A915DHC0_9BILA</name>
<dbReference type="AlphaFoldDB" id="A0A915DHC0"/>
<sequence length="88" mass="10129">MSDGLDRIRSSLSRLVDEQVTVLFLIIDNGQKSIMDVKVAKFTADGRVLFESYMDKFPFPFFAIVNQVSMLPSTIAEAIRQWFEFTCR</sequence>
<accession>A0A915DHC0</accession>
<organism evidence="3 4">
    <name type="scientific">Ditylenchus dipsaci</name>
    <dbReference type="NCBI Taxonomy" id="166011"/>
    <lineage>
        <taxon>Eukaryota</taxon>
        <taxon>Metazoa</taxon>
        <taxon>Ecdysozoa</taxon>
        <taxon>Nematoda</taxon>
        <taxon>Chromadorea</taxon>
        <taxon>Rhabditida</taxon>
        <taxon>Tylenchina</taxon>
        <taxon>Tylenchomorpha</taxon>
        <taxon>Sphaerularioidea</taxon>
        <taxon>Anguinidae</taxon>
        <taxon>Anguininae</taxon>
        <taxon>Ditylenchus</taxon>
    </lineage>
</organism>
<protein>
    <submittedName>
        <fullName evidence="4">Uncharacterized protein</fullName>
    </submittedName>
</protein>
<keyword evidence="1" id="KW-0547">Nucleotide-binding</keyword>
<dbReference type="WBParaSite" id="jg19260">
    <property type="protein sequence ID" value="jg19260"/>
    <property type="gene ID" value="jg19260"/>
</dbReference>
<dbReference type="PANTHER" id="PTHR48103">
    <property type="entry name" value="MIDASIN-RELATED"/>
    <property type="match status" value="1"/>
</dbReference>
<dbReference type="Proteomes" id="UP000887574">
    <property type="component" value="Unplaced"/>
</dbReference>
<dbReference type="PANTHER" id="PTHR48103:SF2">
    <property type="entry name" value="MIDASIN"/>
    <property type="match status" value="1"/>
</dbReference>
<keyword evidence="2" id="KW-0067">ATP-binding</keyword>
<evidence type="ECO:0000313" key="3">
    <source>
        <dbReference type="Proteomes" id="UP000887574"/>
    </source>
</evidence>
<evidence type="ECO:0000256" key="2">
    <source>
        <dbReference type="ARBA" id="ARBA00022840"/>
    </source>
</evidence>
<dbReference type="GO" id="GO:0005524">
    <property type="term" value="F:ATP binding"/>
    <property type="evidence" value="ECO:0007669"/>
    <property type="project" value="UniProtKB-KW"/>
</dbReference>
<keyword evidence="3" id="KW-1185">Reference proteome</keyword>
<dbReference type="GO" id="GO:0030687">
    <property type="term" value="C:preribosome, large subunit precursor"/>
    <property type="evidence" value="ECO:0007669"/>
    <property type="project" value="TreeGrafter"/>
</dbReference>
<reference evidence="4" key="1">
    <citation type="submission" date="2022-11" db="UniProtKB">
        <authorList>
            <consortium name="WormBaseParasite"/>
        </authorList>
    </citation>
    <scope>IDENTIFICATION</scope>
</reference>
<evidence type="ECO:0000256" key="1">
    <source>
        <dbReference type="ARBA" id="ARBA00022741"/>
    </source>
</evidence>
<evidence type="ECO:0000313" key="4">
    <source>
        <dbReference type="WBParaSite" id="jg19260"/>
    </source>
</evidence>
<dbReference type="GO" id="GO:0000055">
    <property type="term" value="P:ribosomal large subunit export from nucleus"/>
    <property type="evidence" value="ECO:0007669"/>
    <property type="project" value="TreeGrafter"/>
</dbReference>
<proteinExistence type="predicted"/>
<dbReference type="GO" id="GO:0000027">
    <property type="term" value="P:ribosomal large subunit assembly"/>
    <property type="evidence" value="ECO:0007669"/>
    <property type="project" value="TreeGrafter"/>
</dbReference>
<dbReference type="GO" id="GO:0005634">
    <property type="term" value="C:nucleus"/>
    <property type="evidence" value="ECO:0007669"/>
    <property type="project" value="TreeGrafter"/>
</dbReference>